<gene>
    <name evidence="1" type="ORF">DBZ45_13555</name>
</gene>
<dbReference type="AlphaFoldDB" id="A0A328HHP2"/>
<proteinExistence type="predicted"/>
<dbReference type="Proteomes" id="UP000249166">
    <property type="component" value="Unassembled WGS sequence"/>
</dbReference>
<accession>A0A328HHP2</accession>
<dbReference type="EMBL" id="QLNP01000085">
    <property type="protein sequence ID" value="RAM36780.1"/>
    <property type="molecule type" value="Genomic_DNA"/>
</dbReference>
<protein>
    <submittedName>
        <fullName evidence="1">Uncharacterized protein</fullName>
    </submittedName>
</protein>
<dbReference type="OrthoDB" id="9958379at2"/>
<organism evidence="1 2">
    <name type="scientific">Arthrobacter globiformis</name>
    <dbReference type="NCBI Taxonomy" id="1665"/>
    <lineage>
        <taxon>Bacteria</taxon>
        <taxon>Bacillati</taxon>
        <taxon>Actinomycetota</taxon>
        <taxon>Actinomycetes</taxon>
        <taxon>Micrococcales</taxon>
        <taxon>Micrococcaceae</taxon>
        <taxon>Arthrobacter</taxon>
    </lineage>
</organism>
<evidence type="ECO:0000313" key="2">
    <source>
        <dbReference type="Proteomes" id="UP000249166"/>
    </source>
</evidence>
<evidence type="ECO:0000313" key="1">
    <source>
        <dbReference type="EMBL" id="RAM36780.1"/>
    </source>
</evidence>
<dbReference type="RefSeq" id="WP_111904418.1">
    <property type="nucleotide sequence ID" value="NZ_QLNP01000085.1"/>
</dbReference>
<name>A0A328HHP2_ARTGO</name>
<sequence length="68" mass="7532">MDKAALEEAVRLAADTERMAAADYRREIAELDATGVDQLTPKGRVWVVAYDDLKAAQDAYEYDVGPNE</sequence>
<comment type="caution">
    <text evidence="1">The sequence shown here is derived from an EMBL/GenBank/DDBJ whole genome shotgun (WGS) entry which is preliminary data.</text>
</comment>
<reference evidence="1 2" key="1">
    <citation type="submission" date="2018-04" db="EMBL/GenBank/DDBJ databases">
        <title>Bacteria isolated from cave deposits of Manipur.</title>
        <authorList>
            <person name="Sahoo D."/>
            <person name="Sarangthem I."/>
            <person name="Nandeibam J."/>
        </authorList>
    </citation>
    <scope>NUCLEOTIDE SEQUENCE [LARGE SCALE GENOMIC DNA]</scope>
    <source>
        <strain evidence="2">mrc11</strain>
    </source>
</reference>